<dbReference type="AlphaFoldDB" id="A0A7Y8C406"/>
<dbReference type="RefSeq" id="WP_177103498.1">
    <property type="nucleotide sequence ID" value="NZ_JACAQB010000008.1"/>
</dbReference>
<evidence type="ECO:0000313" key="2">
    <source>
        <dbReference type="Proteomes" id="UP000539985"/>
    </source>
</evidence>
<protein>
    <submittedName>
        <fullName evidence="1">Uncharacterized protein</fullName>
    </submittedName>
</protein>
<organism evidence="1 2">
    <name type="scientific">Pseudomonas gingeri</name>
    <dbReference type="NCBI Taxonomy" id="117681"/>
    <lineage>
        <taxon>Bacteria</taxon>
        <taxon>Pseudomonadati</taxon>
        <taxon>Pseudomonadota</taxon>
        <taxon>Gammaproteobacteria</taxon>
        <taxon>Pseudomonadales</taxon>
        <taxon>Pseudomonadaceae</taxon>
        <taxon>Pseudomonas</taxon>
    </lineage>
</organism>
<comment type="caution">
    <text evidence="1">The sequence shown here is derived from an EMBL/GenBank/DDBJ whole genome shotgun (WGS) entry which is preliminary data.</text>
</comment>
<proteinExistence type="predicted"/>
<name>A0A7Y8C406_9PSED</name>
<evidence type="ECO:0000313" key="1">
    <source>
        <dbReference type="EMBL" id="NWB97847.1"/>
    </source>
</evidence>
<reference evidence="1 2" key="1">
    <citation type="submission" date="2020-04" db="EMBL/GenBank/DDBJ databases">
        <title>Molecular characterization of pseudomonads from Agaricus bisporus reveal novel blotch 2 pathogens in Western Europe.</title>
        <authorList>
            <person name="Taparia T."/>
            <person name="Krijger M."/>
            <person name="Haynes E."/>
            <person name="Elpinstone J.G."/>
            <person name="Noble R."/>
            <person name="Van Der Wolf J."/>
        </authorList>
    </citation>
    <scope>NUCLEOTIDE SEQUENCE [LARGE SCALE GENOMIC DNA]</scope>
    <source>
        <strain evidence="1 2">H7001</strain>
    </source>
</reference>
<dbReference type="Proteomes" id="UP000539985">
    <property type="component" value="Unassembled WGS sequence"/>
</dbReference>
<gene>
    <name evidence="1" type="ORF">HX882_18285</name>
</gene>
<accession>A0A7Y8C406</accession>
<sequence length="633" mass="66132">MSLLVVNGKQQFVDVSGAPLVNGKVFFYQPATSILKNTYQDYGQTVLNTNPVILDARGQASIYGSGAYRQVLQGVSGNLIWDQYIPDLLKELSDASTLLTANSAVEVSSVAALRLLDSQKYAIANSAGYYAKGDQGAGRYYLDPVDTISADNGGTVIVGADGGRWKLCHNGTIDTAQFGCSASLSDNSAPFNAASAYVASVGGKLTIQVAELAFASPIFFKNGVIYEGRGVKIDGGGTKFNYTGTSDFALIQNPVNGSTSANVDISGIWFNSTTLSNDSALLFDTASSVVSVKRCRFNSNAIGMTLDQSELWDVRFCSFLCSSATACGVWIVNGNEKNPTSKPFFTNRLAFWGCDFNGLSGAVSIFDDGGTAHAFLQCNFNACGTHIRHTAVAGLLISGGEFEISSAQMFIASLVKRKGSASSASAMVELTSAYFYNNQNLPIYASAANAVLSLTIRNCSINTPAGNVPFTGLETAAELVCEGNRQVGQGGSGAAINNRISNATAIIGWTSLGTQPTIGNGLLVAKYDRVGKEITYRVTLQLGSTSTAGTGNYIFTLPFVHDSPANVLGEVGAAYLSIPGAGYYVCVARVIPGTNTVGIYATSGNPVGAGVPAAFVSGTVLEFQVKCGSLLAI</sequence>
<dbReference type="EMBL" id="JACAQB010000008">
    <property type="protein sequence ID" value="NWB97847.1"/>
    <property type="molecule type" value="Genomic_DNA"/>
</dbReference>